<gene>
    <name evidence="2" type="ORF">BKA15_004509</name>
</gene>
<keyword evidence="2" id="KW-0418">Kinase</keyword>
<dbReference type="AlphaFoldDB" id="A0A7Y9IAN2"/>
<comment type="caution">
    <text evidence="2">The sequence shown here is derived from an EMBL/GenBank/DDBJ whole genome shotgun (WGS) entry which is preliminary data.</text>
</comment>
<dbReference type="RefSeq" id="WP_179754483.1">
    <property type="nucleotide sequence ID" value="NZ_JACCBU010000001.1"/>
</dbReference>
<proteinExistence type="predicted"/>
<dbReference type="SUPFAM" id="SSF56112">
    <property type="entry name" value="Protein kinase-like (PK-like)"/>
    <property type="match status" value="1"/>
</dbReference>
<dbReference type="PANTHER" id="PTHR21310">
    <property type="entry name" value="AMINOGLYCOSIDE PHOSPHOTRANSFERASE-RELATED-RELATED"/>
    <property type="match status" value="1"/>
</dbReference>
<dbReference type="InterPro" id="IPR051678">
    <property type="entry name" value="AGP_Transferase"/>
</dbReference>
<dbReference type="InterPro" id="IPR011009">
    <property type="entry name" value="Kinase-like_dom_sf"/>
</dbReference>
<evidence type="ECO:0000259" key="1">
    <source>
        <dbReference type="Pfam" id="PF01636"/>
    </source>
</evidence>
<dbReference type="GO" id="GO:0016301">
    <property type="term" value="F:kinase activity"/>
    <property type="evidence" value="ECO:0007669"/>
    <property type="project" value="UniProtKB-KW"/>
</dbReference>
<feature type="domain" description="Aminoglycoside phosphotransferase" evidence="1">
    <location>
        <begin position="37"/>
        <end position="270"/>
    </location>
</feature>
<organism evidence="2 3">
    <name type="scientific">Microlunatus parietis</name>
    <dbReference type="NCBI Taxonomy" id="682979"/>
    <lineage>
        <taxon>Bacteria</taxon>
        <taxon>Bacillati</taxon>
        <taxon>Actinomycetota</taxon>
        <taxon>Actinomycetes</taxon>
        <taxon>Propionibacteriales</taxon>
        <taxon>Propionibacteriaceae</taxon>
        <taxon>Microlunatus</taxon>
    </lineage>
</organism>
<reference evidence="2 3" key="1">
    <citation type="submission" date="2020-07" db="EMBL/GenBank/DDBJ databases">
        <title>Sequencing the genomes of 1000 actinobacteria strains.</title>
        <authorList>
            <person name="Klenk H.-P."/>
        </authorList>
    </citation>
    <scope>NUCLEOTIDE SEQUENCE [LARGE SCALE GENOMIC DNA]</scope>
    <source>
        <strain evidence="2 3">DSM 22083</strain>
    </source>
</reference>
<dbReference type="Gene3D" id="3.30.200.20">
    <property type="entry name" value="Phosphorylase Kinase, domain 1"/>
    <property type="match status" value="1"/>
</dbReference>
<sequence length="316" mass="33762">MTDDEFLDTLHARFAASPAEVAALVTRTTGAGIDGLERLKVGDENEVHRADLSDGRTVFARIRKPGDGTFDSEVWAMEQARAAGVPVPRVLAVAGIPSDTGERSAMVVEQSPGRPLGDVLPGLAVDRSRTVMINVGRVLARIHSVATPGPRRPDATGRWPDPVEVRHSLIMERESQAPSLEAAGLSAAEIAAALEQVHGSPDVPPRADPVLCHGDLHGAHVFVDDDLAVRGVIDWGLWHGGSRIGDLAMTSTKYGEPEFAAILAGYGIDPDAEFRERLAQAVVSQSIPHLAWHDSLGNARGRAFYAQQIRSALARL</sequence>
<keyword evidence="2" id="KW-0808">Transferase</keyword>
<dbReference type="Proteomes" id="UP000569914">
    <property type="component" value="Unassembled WGS sequence"/>
</dbReference>
<evidence type="ECO:0000313" key="2">
    <source>
        <dbReference type="EMBL" id="NYE73180.1"/>
    </source>
</evidence>
<dbReference type="EMBL" id="JACCBU010000001">
    <property type="protein sequence ID" value="NYE73180.1"/>
    <property type="molecule type" value="Genomic_DNA"/>
</dbReference>
<evidence type="ECO:0000313" key="3">
    <source>
        <dbReference type="Proteomes" id="UP000569914"/>
    </source>
</evidence>
<dbReference type="Pfam" id="PF01636">
    <property type="entry name" value="APH"/>
    <property type="match status" value="1"/>
</dbReference>
<dbReference type="InterPro" id="IPR002575">
    <property type="entry name" value="Aminoglycoside_PTrfase"/>
</dbReference>
<dbReference type="Gene3D" id="3.90.1200.10">
    <property type="match status" value="1"/>
</dbReference>
<protein>
    <submittedName>
        <fullName evidence="2">Ser/Thr protein kinase RdoA (MazF antagonist)</fullName>
    </submittedName>
</protein>
<accession>A0A7Y9IAN2</accession>
<name>A0A7Y9IAN2_9ACTN</name>
<keyword evidence="3" id="KW-1185">Reference proteome</keyword>